<dbReference type="Proteomes" id="UP000199225">
    <property type="component" value="Unassembled WGS sequence"/>
</dbReference>
<proteinExistence type="predicted"/>
<dbReference type="RefSeq" id="WP_093192388.1">
    <property type="nucleotide sequence ID" value="NZ_FNEV01000002.1"/>
</dbReference>
<dbReference type="OrthoDB" id="9803106at2"/>
<gene>
    <name evidence="2" type="ORF">SAMN04490247_0842</name>
</gene>
<name>A0A1G8R5M2_9BACI</name>
<dbReference type="AlphaFoldDB" id="A0A1G8R5M2"/>
<accession>A0A1G8R5M2</accession>
<dbReference type="Pfam" id="PF18765">
    <property type="entry name" value="Polbeta"/>
    <property type="match status" value="1"/>
</dbReference>
<dbReference type="InterPro" id="IPR041633">
    <property type="entry name" value="Polbeta"/>
</dbReference>
<sequence>MYGLLDRDFEYMKKAINHLPEIERVFLYGSRAIGNYKNGSDIDLAIAGEGVTDETIARLNDYLNETYPLPYMFDLVHYETISNQELKKHIDTHGKELWKNGAMVRE</sequence>
<protein>
    <submittedName>
        <fullName evidence="2">Predicted nucleotidyltransferase</fullName>
    </submittedName>
</protein>
<feature type="domain" description="Polymerase beta nucleotidyltransferase" evidence="1">
    <location>
        <begin position="12"/>
        <end position="99"/>
    </location>
</feature>
<evidence type="ECO:0000259" key="1">
    <source>
        <dbReference type="Pfam" id="PF18765"/>
    </source>
</evidence>
<dbReference type="SUPFAM" id="SSF81301">
    <property type="entry name" value="Nucleotidyltransferase"/>
    <property type="match status" value="1"/>
</dbReference>
<dbReference type="Gene3D" id="3.30.460.10">
    <property type="entry name" value="Beta Polymerase, domain 2"/>
    <property type="match status" value="1"/>
</dbReference>
<dbReference type="STRING" id="86666.SAMN04490247_0842"/>
<keyword evidence="2" id="KW-0808">Transferase</keyword>
<evidence type="ECO:0000313" key="3">
    <source>
        <dbReference type="Proteomes" id="UP000199225"/>
    </source>
</evidence>
<dbReference type="CDD" id="cd05403">
    <property type="entry name" value="NT_KNTase_like"/>
    <property type="match status" value="1"/>
</dbReference>
<keyword evidence="3" id="KW-1185">Reference proteome</keyword>
<evidence type="ECO:0000313" key="2">
    <source>
        <dbReference type="EMBL" id="SDJ12272.1"/>
    </source>
</evidence>
<dbReference type="InterPro" id="IPR043519">
    <property type="entry name" value="NT_sf"/>
</dbReference>
<reference evidence="3" key="1">
    <citation type="submission" date="2016-10" db="EMBL/GenBank/DDBJ databases">
        <authorList>
            <person name="Varghese N."/>
            <person name="Submissions S."/>
        </authorList>
    </citation>
    <scope>NUCLEOTIDE SEQUENCE [LARGE SCALE GENOMIC DNA]</scope>
    <source>
        <strain evidence="3">DSM 4771</strain>
    </source>
</reference>
<dbReference type="EMBL" id="FNEV01000002">
    <property type="protein sequence ID" value="SDJ12272.1"/>
    <property type="molecule type" value="Genomic_DNA"/>
</dbReference>
<dbReference type="GO" id="GO:0016740">
    <property type="term" value="F:transferase activity"/>
    <property type="evidence" value="ECO:0007669"/>
    <property type="project" value="UniProtKB-KW"/>
</dbReference>
<organism evidence="2 3">
    <name type="scientific">Salimicrobium halophilum</name>
    <dbReference type="NCBI Taxonomy" id="86666"/>
    <lineage>
        <taxon>Bacteria</taxon>
        <taxon>Bacillati</taxon>
        <taxon>Bacillota</taxon>
        <taxon>Bacilli</taxon>
        <taxon>Bacillales</taxon>
        <taxon>Bacillaceae</taxon>
        <taxon>Salimicrobium</taxon>
    </lineage>
</organism>